<feature type="transmembrane region" description="Helical" evidence="1">
    <location>
        <begin position="94"/>
        <end position="114"/>
    </location>
</feature>
<keyword evidence="3" id="KW-1185">Reference proteome</keyword>
<reference evidence="2 3" key="1">
    <citation type="submission" date="2018-11" db="EMBL/GenBank/DDBJ databases">
        <title>Genomic Encyclopedia of Type Strains, Phase IV (KMG-IV): sequencing the most valuable type-strain genomes for metagenomic binning, comparative biology and taxonomic classification.</title>
        <authorList>
            <person name="Goeker M."/>
        </authorList>
    </citation>
    <scope>NUCLEOTIDE SEQUENCE [LARGE SCALE GENOMIC DNA]</scope>
    <source>
        <strain evidence="2 3">DSM 102936</strain>
    </source>
</reference>
<dbReference type="RefSeq" id="WP_123927164.1">
    <property type="nucleotide sequence ID" value="NZ_RKRE01000001.1"/>
</dbReference>
<evidence type="ECO:0000256" key="1">
    <source>
        <dbReference type="SAM" id="Phobius"/>
    </source>
</evidence>
<dbReference type="Proteomes" id="UP000282654">
    <property type="component" value="Unassembled WGS sequence"/>
</dbReference>
<name>A0A3N5BIP6_9THEO</name>
<keyword evidence="1" id="KW-0812">Transmembrane</keyword>
<proteinExistence type="predicted"/>
<feature type="transmembrane region" description="Helical" evidence="1">
    <location>
        <begin position="170"/>
        <end position="187"/>
    </location>
</feature>
<keyword evidence="1" id="KW-0472">Membrane</keyword>
<keyword evidence="2" id="KW-0489">Methyltransferase</keyword>
<evidence type="ECO:0000313" key="2">
    <source>
        <dbReference type="EMBL" id="RPF49548.1"/>
    </source>
</evidence>
<protein>
    <submittedName>
        <fullName evidence="2">Protein-S-isoprenylcysteine O-methyltransferase Ste14</fullName>
    </submittedName>
</protein>
<evidence type="ECO:0000313" key="3">
    <source>
        <dbReference type="Proteomes" id="UP000282654"/>
    </source>
</evidence>
<comment type="caution">
    <text evidence="2">The sequence shown here is derived from an EMBL/GenBank/DDBJ whole genome shotgun (WGS) entry which is preliminary data.</text>
</comment>
<dbReference type="AlphaFoldDB" id="A0A3N5BIP6"/>
<feature type="transmembrane region" description="Helical" evidence="1">
    <location>
        <begin position="61"/>
        <end position="82"/>
    </location>
</feature>
<accession>A0A3N5BIP6</accession>
<keyword evidence="2" id="KW-0808">Transferase</keyword>
<dbReference type="GO" id="GO:0032259">
    <property type="term" value="P:methylation"/>
    <property type="evidence" value="ECO:0007669"/>
    <property type="project" value="UniProtKB-KW"/>
</dbReference>
<organism evidence="2 3">
    <name type="scientific">Thermodesulfitimonas autotrophica</name>
    <dbReference type="NCBI Taxonomy" id="1894989"/>
    <lineage>
        <taxon>Bacteria</taxon>
        <taxon>Bacillati</taxon>
        <taxon>Bacillota</taxon>
        <taxon>Clostridia</taxon>
        <taxon>Thermoanaerobacterales</taxon>
        <taxon>Thermoanaerobacteraceae</taxon>
        <taxon>Thermodesulfitimonas</taxon>
    </lineage>
</organism>
<keyword evidence="1" id="KW-1133">Transmembrane helix</keyword>
<sequence>MKTCTVVFVTVALGVLITYAALFIPAIAPLAVADIAIISFVWRTAWRARTIMRAIWQKQPIWVTIAVFAFLFFLALEVFVYFKHFSHPLSRIQLLAALVLGGTTALSAALWHQAVSWLGTCFVNGVEVPPSLKTLGPYSLVRHPIYLSYLSLLGSISLSLFVCTAPQYKFISFAYGALSLSFLLLVLKERIRQEEYLAQKSFTEVWNDYARRTNPLLPSLQSSKNYLFQDLARRIPLNSFRGGMRASPPSTKIPSILPII</sequence>
<dbReference type="GO" id="GO:0008168">
    <property type="term" value="F:methyltransferase activity"/>
    <property type="evidence" value="ECO:0007669"/>
    <property type="project" value="UniProtKB-KW"/>
</dbReference>
<gene>
    <name evidence="2" type="ORF">EDD75_0365</name>
</gene>
<dbReference type="Gene3D" id="1.20.120.1630">
    <property type="match status" value="1"/>
</dbReference>
<dbReference type="EMBL" id="RKRE01000001">
    <property type="protein sequence ID" value="RPF49548.1"/>
    <property type="molecule type" value="Genomic_DNA"/>
</dbReference>
<feature type="transmembrane region" description="Helical" evidence="1">
    <location>
        <begin position="145"/>
        <end position="163"/>
    </location>
</feature>